<evidence type="ECO:0000256" key="1">
    <source>
        <dbReference type="ARBA" id="ARBA00001946"/>
    </source>
</evidence>
<dbReference type="SFLD" id="SFLDG01129">
    <property type="entry name" value="C1.5:_HAD__Beta-PGM__Phosphata"/>
    <property type="match status" value="1"/>
</dbReference>
<dbReference type="eggNOG" id="COG0637">
    <property type="taxonomic scope" value="Bacteria"/>
</dbReference>
<reference evidence="7" key="1">
    <citation type="submission" date="2016-10" db="EMBL/GenBank/DDBJ databases">
        <authorList>
            <person name="Varghese N."/>
        </authorList>
    </citation>
    <scope>NUCLEOTIDE SEQUENCE [LARGE SCALE GENOMIC DNA]</scope>
    <source>
        <strain evidence="7">DSM 24868</strain>
    </source>
</reference>
<dbReference type="Gene3D" id="1.10.150.240">
    <property type="entry name" value="Putative phosphatase, domain 2"/>
    <property type="match status" value="1"/>
</dbReference>
<proteinExistence type="inferred from homology"/>
<dbReference type="AlphaFoldDB" id="A0A1H6Y502"/>
<evidence type="ECO:0000256" key="2">
    <source>
        <dbReference type="ARBA" id="ARBA00006171"/>
    </source>
</evidence>
<keyword evidence="7" id="KW-1185">Reference proteome</keyword>
<sequence>MRAFDRMQGIRPTHLPEGYFVTTDTSPWRLPQVPDASFAAALFDLDGVLTPTADVHMDAWRRMFTDYFEAHGITPAYTDADYFAYVDGKPRYDGVRSCLASRGVTLPDGTPDDAAGTETVCGLGNAKNDMFAAILRDEGVTPYPGSVALIDHLESVGCAMAVVSSSRNAPAVLEAAGLAHRFEIVVDGQVAADTGLPGKPAPDTYLKGAELLGVPKELAVVIEDAMSGVAAGRAGAFGLVVGVDRGAGAEDLKEGGADIVVADLEELVER</sequence>
<keyword evidence="5" id="KW-0119">Carbohydrate metabolism</keyword>
<dbReference type="Gene3D" id="3.40.50.1000">
    <property type="entry name" value="HAD superfamily/HAD-like"/>
    <property type="match status" value="1"/>
</dbReference>
<evidence type="ECO:0000256" key="4">
    <source>
        <dbReference type="ARBA" id="ARBA00022842"/>
    </source>
</evidence>
<keyword evidence="6" id="KW-0378">Hydrolase</keyword>
<organism evidence="6 7">
    <name type="scientific">Demequina mangrovi</name>
    <dbReference type="NCBI Taxonomy" id="1043493"/>
    <lineage>
        <taxon>Bacteria</taxon>
        <taxon>Bacillati</taxon>
        <taxon>Actinomycetota</taxon>
        <taxon>Actinomycetes</taxon>
        <taxon>Micrococcales</taxon>
        <taxon>Demequinaceae</taxon>
        <taxon>Demequina</taxon>
    </lineage>
</organism>
<evidence type="ECO:0000256" key="3">
    <source>
        <dbReference type="ARBA" id="ARBA00022723"/>
    </source>
</evidence>
<dbReference type="SUPFAM" id="SSF56784">
    <property type="entry name" value="HAD-like"/>
    <property type="match status" value="1"/>
</dbReference>
<dbReference type="InterPro" id="IPR006439">
    <property type="entry name" value="HAD-SF_hydro_IA"/>
</dbReference>
<dbReference type="InterPro" id="IPR023198">
    <property type="entry name" value="PGP-like_dom2"/>
</dbReference>
<comment type="cofactor">
    <cofactor evidence="1">
        <name>Mg(2+)</name>
        <dbReference type="ChEBI" id="CHEBI:18420"/>
    </cofactor>
</comment>
<dbReference type="SFLD" id="SFLDS00003">
    <property type="entry name" value="Haloacid_Dehalogenase"/>
    <property type="match status" value="1"/>
</dbReference>
<dbReference type="PANTHER" id="PTHR46193:SF18">
    <property type="entry name" value="HEXITOL PHOSPHATASE B"/>
    <property type="match status" value="1"/>
</dbReference>
<keyword evidence="3" id="KW-0479">Metal-binding</keyword>
<evidence type="ECO:0000313" key="6">
    <source>
        <dbReference type="EMBL" id="SEJ36321.1"/>
    </source>
</evidence>
<dbReference type="Proteomes" id="UP000183315">
    <property type="component" value="Unassembled WGS sequence"/>
</dbReference>
<name>A0A1H6Y502_9MICO</name>
<dbReference type="PANTHER" id="PTHR46193">
    <property type="entry name" value="6-PHOSPHOGLUCONATE PHOSPHATASE"/>
    <property type="match status" value="1"/>
</dbReference>
<dbReference type="Pfam" id="PF00702">
    <property type="entry name" value="Hydrolase"/>
    <property type="match status" value="1"/>
</dbReference>
<comment type="similarity">
    <text evidence="2">Belongs to the HAD-like hydrolase superfamily. CbbY/CbbZ/Gph/YieH family.</text>
</comment>
<dbReference type="InterPro" id="IPR036412">
    <property type="entry name" value="HAD-like_sf"/>
</dbReference>
<protein>
    <submittedName>
        <fullName evidence="6">Haloacid dehalogenase superfamily, subfamily IA, variant 3 with third motif having DD or ED/beta-phosphoglucomutase family hydrolase</fullName>
    </submittedName>
</protein>
<keyword evidence="4" id="KW-0460">Magnesium</keyword>
<evidence type="ECO:0000313" key="7">
    <source>
        <dbReference type="Proteomes" id="UP000183315"/>
    </source>
</evidence>
<gene>
    <name evidence="6" type="ORF">SAMN05421637_1570</name>
</gene>
<dbReference type="InterPro" id="IPR051600">
    <property type="entry name" value="Beta-PGM-like"/>
</dbReference>
<dbReference type="STRING" id="1043493.SAMN05421637_1570"/>
<dbReference type="GO" id="GO:0046872">
    <property type="term" value="F:metal ion binding"/>
    <property type="evidence" value="ECO:0007669"/>
    <property type="project" value="UniProtKB-KW"/>
</dbReference>
<accession>A0A1H6Y502</accession>
<dbReference type="GO" id="GO:0016787">
    <property type="term" value="F:hydrolase activity"/>
    <property type="evidence" value="ECO:0007669"/>
    <property type="project" value="UniProtKB-KW"/>
</dbReference>
<dbReference type="NCBIfam" id="TIGR01509">
    <property type="entry name" value="HAD-SF-IA-v3"/>
    <property type="match status" value="1"/>
</dbReference>
<dbReference type="EMBL" id="FNZI01000003">
    <property type="protein sequence ID" value="SEJ36321.1"/>
    <property type="molecule type" value="Genomic_DNA"/>
</dbReference>
<evidence type="ECO:0000256" key="5">
    <source>
        <dbReference type="ARBA" id="ARBA00023277"/>
    </source>
</evidence>
<dbReference type="InterPro" id="IPR023214">
    <property type="entry name" value="HAD_sf"/>
</dbReference>